<dbReference type="GO" id="GO:0019563">
    <property type="term" value="P:glycerol catabolic process"/>
    <property type="evidence" value="ECO:0007669"/>
    <property type="project" value="TreeGrafter"/>
</dbReference>
<dbReference type="InterPro" id="IPR020861">
    <property type="entry name" value="Triosephosphate_isomerase_AS"/>
</dbReference>
<sequence>MPRKFFVGGNFKMNGLLADIDRIVDHLNAAKLDPNTEVLISPPAIYLLHVRDRVKNGIEVAAQNCYSEKQGAFTGEISPLQIADSGIPWVIIGHSERRTLFGDIDSVVAGKVKAALEEGLNIILCVGETLEQRDAGETLKVVEHQLDCVKREIEPWGNVAHRIVIAYEPVWAIGTGKVATAGQAQEVHADTRKWLATRVGQKAAEETRIIYGGSVNAKNCVELGAFLLHFSVSVSMGETCSYVCPYAATQPDLDGFLVGGASLKPEFVDIINSHLKK</sequence>
<evidence type="ECO:0000256" key="7">
    <source>
        <dbReference type="ARBA" id="ARBA00019397"/>
    </source>
</evidence>
<dbReference type="Pfam" id="PF00121">
    <property type="entry name" value="TIM"/>
    <property type="match status" value="1"/>
</dbReference>
<dbReference type="InterPro" id="IPR013785">
    <property type="entry name" value="Aldolase_TIM"/>
</dbReference>
<dbReference type="STRING" id="1353952.A0A165EVX5"/>
<accession>A0A165EVX5</accession>
<dbReference type="InterPro" id="IPR035990">
    <property type="entry name" value="TIM_sf"/>
</dbReference>
<evidence type="ECO:0000256" key="5">
    <source>
        <dbReference type="ARBA" id="ARBA00011738"/>
    </source>
</evidence>
<protein>
    <recommendedName>
        <fullName evidence="7 11">Triosephosphate isomerase</fullName>
        <ecNumber evidence="6 11">5.3.1.1</ecNumber>
    </recommendedName>
</protein>
<dbReference type="EC" id="5.3.1.1" evidence="6 11"/>
<dbReference type="UniPathway" id="UPA00138"/>
<dbReference type="GO" id="GO:0006094">
    <property type="term" value="P:gluconeogenesis"/>
    <property type="evidence" value="ECO:0007669"/>
    <property type="project" value="UniProtKB-UniPathway"/>
</dbReference>
<dbReference type="GO" id="GO:0006096">
    <property type="term" value="P:glycolytic process"/>
    <property type="evidence" value="ECO:0007669"/>
    <property type="project" value="UniProtKB-UniPathway"/>
</dbReference>
<dbReference type="NCBIfam" id="TIGR00419">
    <property type="entry name" value="tim"/>
    <property type="match status" value="1"/>
</dbReference>
<dbReference type="OrthoDB" id="6715177at2759"/>
<keyword evidence="10 11" id="KW-0413">Isomerase</keyword>
<keyword evidence="8 11" id="KW-0312">Gluconeogenesis</keyword>
<evidence type="ECO:0000256" key="1">
    <source>
        <dbReference type="ARBA" id="ARBA00000474"/>
    </source>
</evidence>
<comment type="pathway">
    <text evidence="2 11">Carbohydrate degradation; glycolysis; D-glyceraldehyde 3-phosphate from glycerone phosphate: step 1/1.</text>
</comment>
<dbReference type="PROSITE" id="PS00171">
    <property type="entry name" value="TIM_1"/>
    <property type="match status" value="1"/>
</dbReference>
<dbReference type="InParanoid" id="A0A165EVX5"/>
<dbReference type="PANTHER" id="PTHR21139">
    <property type="entry name" value="TRIOSEPHOSPHATE ISOMERASE"/>
    <property type="match status" value="1"/>
</dbReference>
<keyword evidence="13" id="KW-1185">Reference proteome</keyword>
<comment type="catalytic activity">
    <reaction evidence="1 11">
        <text>D-glyceraldehyde 3-phosphate = dihydroxyacetone phosphate</text>
        <dbReference type="Rhea" id="RHEA:18585"/>
        <dbReference type="ChEBI" id="CHEBI:57642"/>
        <dbReference type="ChEBI" id="CHEBI:59776"/>
        <dbReference type="EC" id="5.3.1.1"/>
    </reaction>
</comment>
<comment type="pathway">
    <text evidence="3 11">Carbohydrate biosynthesis; gluconeogenesis.</text>
</comment>
<comment type="subunit">
    <text evidence="5">Homodimer.</text>
</comment>
<dbReference type="AlphaFoldDB" id="A0A165EVX5"/>
<evidence type="ECO:0000256" key="11">
    <source>
        <dbReference type="RuleBase" id="RU363013"/>
    </source>
</evidence>
<evidence type="ECO:0000256" key="4">
    <source>
        <dbReference type="ARBA" id="ARBA00007422"/>
    </source>
</evidence>
<dbReference type="EMBL" id="KV423991">
    <property type="protein sequence ID" value="KZT55626.1"/>
    <property type="molecule type" value="Genomic_DNA"/>
</dbReference>
<evidence type="ECO:0000256" key="2">
    <source>
        <dbReference type="ARBA" id="ARBA00004680"/>
    </source>
</evidence>
<dbReference type="FunFam" id="3.20.20.70:FF:000016">
    <property type="entry name" value="Triosephosphate isomerase"/>
    <property type="match status" value="1"/>
</dbReference>
<dbReference type="PROSITE" id="PS51440">
    <property type="entry name" value="TIM_2"/>
    <property type="match status" value="1"/>
</dbReference>
<dbReference type="CDD" id="cd00311">
    <property type="entry name" value="TIM"/>
    <property type="match status" value="1"/>
</dbReference>
<evidence type="ECO:0000313" key="12">
    <source>
        <dbReference type="EMBL" id="KZT55626.1"/>
    </source>
</evidence>
<evidence type="ECO:0000256" key="10">
    <source>
        <dbReference type="ARBA" id="ARBA00023235"/>
    </source>
</evidence>
<dbReference type="HAMAP" id="MF_00147_B">
    <property type="entry name" value="TIM_B"/>
    <property type="match status" value="1"/>
</dbReference>
<gene>
    <name evidence="12" type="ORF">CALCODRAFT_472013</name>
</gene>
<dbReference type="FunCoup" id="A0A165EVX5">
    <property type="interactions" value="538"/>
</dbReference>
<name>A0A165EVX5_9BASI</name>
<dbReference type="SUPFAM" id="SSF51351">
    <property type="entry name" value="Triosephosphate isomerase (TIM)"/>
    <property type="match status" value="1"/>
</dbReference>
<dbReference type="Proteomes" id="UP000076842">
    <property type="component" value="Unassembled WGS sequence"/>
</dbReference>
<dbReference type="InterPro" id="IPR022896">
    <property type="entry name" value="TrioseP_Isoase_bac/euk"/>
</dbReference>
<reference evidence="12 13" key="1">
    <citation type="journal article" date="2016" name="Mol. Biol. Evol.">
        <title>Comparative Genomics of Early-Diverging Mushroom-Forming Fungi Provides Insights into the Origins of Lignocellulose Decay Capabilities.</title>
        <authorList>
            <person name="Nagy L.G."/>
            <person name="Riley R."/>
            <person name="Tritt A."/>
            <person name="Adam C."/>
            <person name="Daum C."/>
            <person name="Floudas D."/>
            <person name="Sun H."/>
            <person name="Yadav J.S."/>
            <person name="Pangilinan J."/>
            <person name="Larsson K.H."/>
            <person name="Matsuura K."/>
            <person name="Barry K."/>
            <person name="Labutti K."/>
            <person name="Kuo R."/>
            <person name="Ohm R.A."/>
            <person name="Bhattacharya S.S."/>
            <person name="Shirouzu T."/>
            <person name="Yoshinaga Y."/>
            <person name="Martin F.M."/>
            <person name="Grigoriev I.V."/>
            <person name="Hibbett D.S."/>
        </authorList>
    </citation>
    <scope>NUCLEOTIDE SEQUENCE [LARGE SCALE GENOMIC DNA]</scope>
    <source>
        <strain evidence="12 13">HHB12733</strain>
    </source>
</reference>
<dbReference type="PANTHER" id="PTHR21139:SF41">
    <property type="entry name" value="TRIOSEPHOSPHATE ISOMERASE"/>
    <property type="match status" value="1"/>
</dbReference>
<dbReference type="GO" id="GO:0046166">
    <property type="term" value="P:glyceraldehyde-3-phosphate biosynthetic process"/>
    <property type="evidence" value="ECO:0007669"/>
    <property type="project" value="TreeGrafter"/>
</dbReference>
<keyword evidence="9 11" id="KW-0324">Glycolysis</keyword>
<evidence type="ECO:0000256" key="8">
    <source>
        <dbReference type="ARBA" id="ARBA00022432"/>
    </source>
</evidence>
<evidence type="ECO:0000313" key="13">
    <source>
        <dbReference type="Proteomes" id="UP000076842"/>
    </source>
</evidence>
<proteinExistence type="inferred from homology"/>
<evidence type="ECO:0000256" key="9">
    <source>
        <dbReference type="ARBA" id="ARBA00023152"/>
    </source>
</evidence>
<evidence type="ECO:0000256" key="3">
    <source>
        <dbReference type="ARBA" id="ARBA00004742"/>
    </source>
</evidence>
<comment type="similarity">
    <text evidence="4 11">Belongs to the triosephosphate isomerase family.</text>
</comment>
<dbReference type="Gene3D" id="3.20.20.70">
    <property type="entry name" value="Aldolase class I"/>
    <property type="match status" value="1"/>
</dbReference>
<dbReference type="UniPathway" id="UPA00109">
    <property type="reaction ID" value="UER00189"/>
</dbReference>
<organism evidence="12 13">
    <name type="scientific">Calocera cornea HHB12733</name>
    <dbReference type="NCBI Taxonomy" id="1353952"/>
    <lineage>
        <taxon>Eukaryota</taxon>
        <taxon>Fungi</taxon>
        <taxon>Dikarya</taxon>
        <taxon>Basidiomycota</taxon>
        <taxon>Agaricomycotina</taxon>
        <taxon>Dacrymycetes</taxon>
        <taxon>Dacrymycetales</taxon>
        <taxon>Dacrymycetaceae</taxon>
        <taxon>Calocera</taxon>
    </lineage>
</organism>
<dbReference type="InterPro" id="IPR000652">
    <property type="entry name" value="Triosephosphate_isomerase"/>
</dbReference>
<dbReference type="GO" id="GO:0004807">
    <property type="term" value="F:triose-phosphate isomerase activity"/>
    <property type="evidence" value="ECO:0007669"/>
    <property type="project" value="UniProtKB-EC"/>
</dbReference>
<evidence type="ECO:0000256" key="6">
    <source>
        <dbReference type="ARBA" id="ARBA00011940"/>
    </source>
</evidence>
<dbReference type="GO" id="GO:0005829">
    <property type="term" value="C:cytosol"/>
    <property type="evidence" value="ECO:0007669"/>
    <property type="project" value="TreeGrafter"/>
</dbReference>